<evidence type="ECO:0000256" key="2">
    <source>
        <dbReference type="SAM" id="Phobius"/>
    </source>
</evidence>
<name>A0ABX1H2J4_9ACTN</name>
<feature type="compositionally biased region" description="Acidic residues" evidence="1">
    <location>
        <begin position="139"/>
        <end position="150"/>
    </location>
</feature>
<feature type="region of interest" description="Disordered" evidence="1">
    <location>
        <begin position="1"/>
        <end position="29"/>
    </location>
</feature>
<dbReference type="RefSeq" id="WP_168539268.1">
    <property type="nucleotide sequence ID" value="NZ_JAAWWP010000007.1"/>
</dbReference>
<protein>
    <recommendedName>
        <fullName evidence="5">Conjugal transfer protein TrbI</fullName>
    </recommendedName>
</protein>
<reference evidence="3 4" key="1">
    <citation type="submission" date="2020-04" db="EMBL/GenBank/DDBJ databases">
        <title>Phylogenetic Diversity and Antibacterial Activity against Ralstonia solanacearum of Endophytic Actinomycete Isolated from Moss.</title>
        <authorList>
            <person name="Zhuang X."/>
        </authorList>
    </citation>
    <scope>NUCLEOTIDE SEQUENCE [LARGE SCALE GENOMIC DNA]</scope>
    <source>
        <strain evidence="3 4">LD120</strain>
    </source>
</reference>
<feature type="region of interest" description="Disordered" evidence="1">
    <location>
        <begin position="103"/>
        <end position="150"/>
    </location>
</feature>
<evidence type="ECO:0008006" key="5">
    <source>
        <dbReference type="Google" id="ProtNLM"/>
    </source>
</evidence>
<evidence type="ECO:0000313" key="4">
    <source>
        <dbReference type="Proteomes" id="UP000772196"/>
    </source>
</evidence>
<feature type="transmembrane region" description="Helical" evidence="2">
    <location>
        <begin position="39"/>
        <end position="60"/>
    </location>
</feature>
<keyword evidence="2" id="KW-0812">Transmembrane</keyword>
<feature type="compositionally biased region" description="Basic and acidic residues" evidence="1">
    <location>
        <begin position="103"/>
        <end position="116"/>
    </location>
</feature>
<proteinExistence type="predicted"/>
<evidence type="ECO:0000313" key="3">
    <source>
        <dbReference type="EMBL" id="NKI42278.1"/>
    </source>
</evidence>
<sequence length="150" mass="16065">MSTSADPPGDNDQATPEDGGPASFAETTRNWYEKHKPKIRAVGAVGLAVVIGVAVVIANLPDGEDNEVIEDSEPASALETIDEPRRSPSAYDVDGFLRKLPEGQRASEAKQARYQEEMGEELPPGYTFVDPWSFSGDSAEQDGEPDQSAA</sequence>
<accession>A0ABX1H2J4</accession>
<dbReference type="Proteomes" id="UP000772196">
    <property type="component" value="Unassembled WGS sequence"/>
</dbReference>
<evidence type="ECO:0000256" key="1">
    <source>
        <dbReference type="SAM" id="MobiDB-lite"/>
    </source>
</evidence>
<keyword evidence="2" id="KW-1133">Transmembrane helix</keyword>
<organism evidence="3 4">
    <name type="scientific">Streptomyces physcomitrii</name>
    <dbReference type="NCBI Taxonomy" id="2724184"/>
    <lineage>
        <taxon>Bacteria</taxon>
        <taxon>Bacillati</taxon>
        <taxon>Actinomycetota</taxon>
        <taxon>Actinomycetes</taxon>
        <taxon>Kitasatosporales</taxon>
        <taxon>Streptomycetaceae</taxon>
        <taxon>Streptomyces</taxon>
    </lineage>
</organism>
<keyword evidence="4" id="KW-1185">Reference proteome</keyword>
<gene>
    <name evidence="3" type="ORF">HFV08_13705</name>
</gene>
<comment type="caution">
    <text evidence="3">The sequence shown here is derived from an EMBL/GenBank/DDBJ whole genome shotgun (WGS) entry which is preliminary data.</text>
</comment>
<keyword evidence="2" id="KW-0472">Membrane</keyword>
<dbReference type="EMBL" id="JAAWWP010000007">
    <property type="protein sequence ID" value="NKI42278.1"/>
    <property type="molecule type" value="Genomic_DNA"/>
</dbReference>